<dbReference type="Proteomes" id="UP000291301">
    <property type="component" value="Unassembled WGS sequence"/>
</dbReference>
<dbReference type="PROSITE" id="PS50977">
    <property type="entry name" value="HTH_TETR_2"/>
    <property type="match status" value="1"/>
</dbReference>
<evidence type="ECO:0000256" key="1">
    <source>
        <dbReference type="ARBA" id="ARBA00023015"/>
    </source>
</evidence>
<dbReference type="PRINTS" id="PR00455">
    <property type="entry name" value="HTHTETR"/>
</dbReference>
<name>A0A4R0PDV7_9HYPH</name>
<feature type="domain" description="HTH tetR-type" evidence="5">
    <location>
        <begin position="7"/>
        <end position="67"/>
    </location>
</feature>
<dbReference type="AlphaFoldDB" id="A0A4R0PDV7"/>
<protein>
    <submittedName>
        <fullName evidence="6">TetR/AcrR family transcriptional regulator</fullName>
    </submittedName>
</protein>
<accession>A0A4R0PDV7</accession>
<evidence type="ECO:0000313" key="7">
    <source>
        <dbReference type="Proteomes" id="UP000291301"/>
    </source>
</evidence>
<sequence length="196" mass="21457">MMLQTSPDKRGTILSAAFDVFINYGFRKTSMDDIARAAGMSRPALYQIFRNKSEIFRGLSRSLLESTATEAISAFHGAKPFSERLYDALDVSILSMHRKIDATPHGMELIGVNEEIASDIEEEWCQSLIGVIAKGIEEAARTGEVSLEPLGVDAHAVASIVMQAMEGMKSNYLRGKPIEDDVRNLVAFVSNALTKG</sequence>
<proteinExistence type="predicted"/>
<dbReference type="EMBL" id="SJST01000001">
    <property type="protein sequence ID" value="TCD15966.1"/>
    <property type="molecule type" value="Genomic_DNA"/>
</dbReference>
<dbReference type="InterPro" id="IPR009057">
    <property type="entry name" value="Homeodomain-like_sf"/>
</dbReference>
<evidence type="ECO:0000313" key="6">
    <source>
        <dbReference type="EMBL" id="TCD15966.1"/>
    </source>
</evidence>
<gene>
    <name evidence="6" type="ORF">E0D97_00545</name>
</gene>
<evidence type="ECO:0000259" key="5">
    <source>
        <dbReference type="PROSITE" id="PS50977"/>
    </source>
</evidence>
<evidence type="ECO:0000256" key="2">
    <source>
        <dbReference type="ARBA" id="ARBA00023125"/>
    </source>
</evidence>
<dbReference type="GO" id="GO:0000976">
    <property type="term" value="F:transcription cis-regulatory region binding"/>
    <property type="evidence" value="ECO:0007669"/>
    <property type="project" value="TreeGrafter"/>
</dbReference>
<dbReference type="PANTHER" id="PTHR30055:SF234">
    <property type="entry name" value="HTH-TYPE TRANSCRIPTIONAL REGULATOR BETI"/>
    <property type="match status" value="1"/>
</dbReference>
<feature type="DNA-binding region" description="H-T-H motif" evidence="4">
    <location>
        <begin position="30"/>
        <end position="49"/>
    </location>
</feature>
<dbReference type="GO" id="GO:0003700">
    <property type="term" value="F:DNA-binding transcription factor activity"/>
    <property type="evidence" value="ECO:0007669"/>
    <property type="project" value="TreeGrafter"/>
</dbReference>
<reference evidence="6 7" key="1">
    <citation type="journal article" date="2015" name="Antonie Van Leeuwenhoek">
        <title>Oricola cellulosilytica gen. nov., sp. nov., a cellulose-degrading bacterium of the family Phyllobacteriaceae isolated from surface seashore water, and emended descriptions of Mesorhizobium loti and Phyllobacterium myrsinacearum.</title>
        <authorList>
            <person name="Hameed A."/>
            <person name="Shahina M."/>
            <person name="Lai W.A."/>
            <person name="Lin S.Y."/>
            <person name="Young L.S."/>
            <person name="Liu Y.C."/>
            <person name="Hsu Y.H."/>
            <person name="Young C.C."/>
        </authorList>
    </citation>
    <scope>NUCLEOTIDE SEQUENCE [LARGE SCALE GENOMIC DNA]</scope>
    <source>
        <strain evidence="6 7">KCTC 52183</strain>
    </source>
</reference>
<dbReference type="Gene3D" id="1.10.357.10">
    <property type="entry name" value="Tetracycline Repressor, domain 2"/>
    <property type="match status" value="1"/>
</dbReference>
<dbReference type="FunFam" id="1.10.10.60:FF:000141">
    <property type="entry name" value="TetR family transcriptional regulator"/>
    <property type="match status" value="1"/>
</dbReference>
<evidence type="ECO:0000256" key="3">
    <source>
        <dbReference type="ARBA" id="ARBA00023163"/>
    </source>
</evidence>
<dbReference type="Pfam" id="PF00440">
    <property type="entry name" value="TetR_N"/>
    <property type="match status" value="1"/>
</dbReference>
<keyword evidence="7" id="KW-1185">Reference proteome</keyword>
<dbReference type="InterPro" id="IPR001647">
    <property type="entry name" value="HTH_TetR"/>
</dbReference>
<evidence type="ECO:0000256" key="4">
    <source>
        <dbReference type="PROSITE-ProRule" id="PRU00335"/>
    </source>
</evidence>
<keyword evidence="2 4" id="KW-0238">DNA-binding</keyword>
<keyword evidence="1" id="KW-0805">Transcription regulation</keyword>
<keyword evidence="3" id="KW-0804">Transcription</keyword>
<dbReference type="PANTHER" id="PTHR30055">
    <property type="entry name" value="HTH-TYPE TRANSCRIPTIONAL REGULATOR RUTR"/>
    <property type="match status" value="1"/>
</dbReference>
<organism evidence="6 7">
    <name type="scientific">Oricola cellulosilytica</name>
    <dbReference type="NCBI Taxonomy" id="1429082"/>
    <lineage>
        <taxon>Bacteria</taxon>
        <taxon>Pseudomonadati</taxon>
        <taxon>Pseudomonadota</taxon>
        <taxon>Alphaproteobacteria</taxon>
        <taxon>Hyphomicrobiales</taxon>
        <taxon>Ahrensiaceae</taxon>
        <taxon>Oricola</taxon>
    </lineage>
</organism>
<comment type="caution">
    <text evidence="6">The sequence shown here is derived from an EMBL/GenBank/DDBJ whole genome shotgun (WGS) entry which is preliminary data.</text>
</comment>
<dbReference type="InterPro" id="IPR050109">
    <property type="entry name" value="HTH-type_TetR-like_transc_reg"/>
</dbReference>
<dbReference type="SUPFAM" id="SSF46689">
    <property type="entry name" value="Homeodomain-like"/>
    <property type="match status" value="1"/>
</dbReference>